<proteinExistence type="predicted"/>
<feature type="region of interest" description="Disordered" evidence="7">
    <location>
        <begin position="1"/>
        <end position="31"/>
    </location>
</feature>
<evidence type="ECO:0000256" key="5">
    <source>
        <dbReference type="ARBA" id="ARBA00022801"/>
    </source>
</evidence>
<dbReference type="PANTHER" id="PTHR13367:SF28">
    <property type="entry name" value="UBIQUITIN THIOESTERASE ZRANB1"/>
    <property type="match status" value="1"/>
</dbReference>
<dbReference type="AlphaFoldDB" id="A0A0M0J5J9"/>
<keyword evidence="5" id="KW-0378">Hydrolase</keyword>
<dbReference type="GO" id="GO:0070530">
    <property type="term" value="F:K63-linked polyubiquitin modification-dependent protein binding"/>
    <property type="evidence" value="ECO:0007669"/>
    <property type="project" value="TreeGrafter"/>
</dbReference>
<sequence>MASNASTAAAPTTASTTSAKEPGGSCATPTAATATAAAATDASRPGAVTGTKERPVKGFTLGAAALALQAAVVPVHTPELNTARACVLDYFNCQSSLTRIYNWEKTERLESGTTKWLGLICADLAFPSDGYNTPRYISDSRELVIKNYPEFRCYRDIAYYFKLFLNPDIRRFPAKHPWTQKDAELIFHYDDGSERFYVTGFQDSTLSCRPRVKRGEMPPVHRFASLAHPSEYTRPYFIESEDDVLHMWELPDFGELDVAHARALGQQDSELLLSYLTVPYLRIPLVASFFASDDRCHSLQSPQLQALFDAVLFEPGAHLPHASAAMEPVDVPTSAPELLGTAHHLLLNELCRSPDTLLNSVLRLLRQACDLDTGTLKSSTSTVILYVARLCCRLENYISFVLAYEEGTHDCICGKPFRGLRCAPGVAARLRVAQEHLRHVLWGEMTRLIQAWYHKLVKECDSSEDDQVLDTNTKHMCSLHAHLLLTLRNVPTTALTEGRVTTVVTAVVFLSTRHEWNMALLDRKDGVSSYGGWRIPETEVYEAVHVLRRKVVTWLRERADQRQLDLVMDSVVRVSASTGALKPTSDEVPHRRQASDASAPALSRQPSAAAEHAPVPPIVSRSSVVPSIVPAMSAATPAEEPERIILMADSELAVEVDAQLMQLTLRASHPQALPTDVARLKDVVDIFGEVRGYPRDVSSCSSILLIQLFAGAHVAFHGARFDRVRPETMPNL</sequence>
<accession>A0A0M0J5J9</accession>
<evidence type="ECO:0000256" key="7">
    <source>
        <dbReference type="SAM" id="MobiDB-lite"/>
    </source>
</evidence>
<dbReference type="GO" id="GO:0005634">
    <property type="term" value="C:nucleus"/>
    <property type="evidence" value="ECO:0007669"/>
    <property type="project" value="TreeGrafter"/>
</dbReference>
<evidence type="ECO:0000256" key="6">
    <source>
        <dbReference type="ARBA" id="ARBA00022807"/>
    </source>
</evidence>
<protein>
    <recommendedName>
        <fullName evidence="2">ubiquitinyl hydrolase 1</fullName>
        <ecNumber evidence="2">3.4.19.12</ecNumber>
    </recommendedName>
</protein>
<dbReference type="PANTHER" id="PTHR13367">
    <property type="entry name" value="UBIQUITIN THIOESTERASE"/>
    <property type="match status" value="1"/>
</dbReference>
<keyword evidence="4" id="KW-0833">Ubl conjugation pathway</keyword>
<dbReference type="OrthoDB" id="2684236at2759"/>
<gene>
    <name evidence="8" type="ORF">Ctob_001072</name>
</gene>
<reference evidence="9" key="1">
    <citation type="journal article" date="2015" name="PLoS Genet.">
        <title>Genome Sequence and Transcriptome Analyses of Chrysochromulina tobin: Metabolic Tools for Enhanced Algal Fitness in the Prominent Order Prymnesiales (Haptophyceae).</title>
        <authorList>
            <person name="Hovde B.T."/>
            <person name="Deodato C.R."/>
            <person name="Hunsperger H.M."/>
            <person name="Ryken S.A."/>
            <person name="Yost W."/>
            <person name="Jha R.K."/>
            <person name="Patterson J."/>
            <person name="Monnat R.J. Jr."/>
            <person name="Barlow S.B."/>
            <person name="Starkenburg S.R."/>
            <person name="Cattolico R.A."/>
        </authorList>
    </citation>
    <scope>NUCLEOTIDE SEQUENCE</scope>
    <source>
        <strain evidence="9">CCMP291</strain>
    </source>
</reference>
<organism evidence="8 9">
    <name type="scientific">Chrysochromulina tobinii</name>
    <dbReference type="NCBI Taxonomy" id="1460289"/>
    <lineage>
        <taxon>Eukaryota</taxon>
        <taxon>Haptista</taxon>
        <taxon>Haptophyta</taxon>
        <taxon>Prymnesiophyceae</taxon>
        <taxon>Prymnesiales</taxon>
        <taxon>Chrysochromulinaceae</taxon>
        <taxon>Chrysochromulina</taxon>
    </lineage>
</organism>
<evidence type="ECO:0000256" key="1">
    <source>
        <dbReference type="ARBA" id="ARBA00000707"/>
    </source>
</evidence>
<keyword evidence="3" id="KW-0645">Protease</keyword>
<dbReference type="GO" id="GO:0005737">
    <property type="term" value="C:cytoplasm"/>
    <property type="evidence" value="ECO:0007669"/>
    <property type="project" value="TreeGrafter"/>
</dbReference>
<evidence type="ECO:0000313" key="9">
    <source>
        <dbReference type="Proteomes" id="UP000037460"/>
    </source>
</evidence>
<dbReference type="EC" id="3.4.19.12" evidence="2"/>
<keyword evidence="6" id="KW-0788">Thiol protease</keyword>
<evidence type="ECO:0000313" key="8">
    <source>
        <dbReference type="EMBL" id="KOO21765.1"/>
    </source>
</evidence>
<dbReference type="InterPro" id="IPR051346">
    <property type="entry name" value="OTU_Deubiquitinase"/>
</dbReference>
<keyword evidence="9" id="KW-1185">Reference proteome</keyword>
<name>A0A0M0J5J9_9EUKA</name>
<feature type="region of interest" description="Disordered" evidence="7">
    <location>
        <begin position="578"/>
        <end position="615"/>
    </location>
</feature>
<feature type="compositionally biased region" description="Low complexity" evidence="7">
    <location>
        <begin position="1"/>
        <end position="19"/>
    </location>
</feature>
<dbReference type="GO" id="GO:0004843">
    <property type="term" value="F:cysteine-type deubiquitinase activity"/>
    <property type="evidence" value="ECO:0007669"/>
    <property type="project" value="UniProtKB-EC"/>
</dbReference>
<dbReference type="GO" id="GO:0071947">
    <property type="term" value="P:protein deubiquitination involved in ubiquitin-dependent protein catabolic process"/>
    <property type="evidence" value="ECO:0007669"/>
    <property type="project" value="TreeGrafter"/>
</dbReference>
<evidence type="ECO:0000256" key="4">
    <source>
        <dbReference type="ARBA" id="ARBA00022786"/>
    </source>
</evidence>
<evidence type="ECO:0000256" key="3">
    <source>
        <dbReference type="ARBA" id="ARBA00022670"/>
    </source>
</evidence>
<evidence type="ECO:0000256" key="2">
    <source>
        <dbReference type="ARBA" id="ARBA00012759"/>
    </source>
</evidence>
<comment type="catalytic activity">
    <reaction evidence="1">
        <text>Thiol-dependent hydrolysis of ester, thioester, amide, peptide and isopeptide bonds formed by the C-terminal Gly of ubiquitin (a 76-residue protein attached to proteins as an intracellular targeting signal).</text>
        <dbReference type="EC" id="3.4.19.12"/>
    </reaction>
</comment>
<comment type="caution">
    <text evidence="8">The sequence shown here is derived from an EMBL/GenBank/DDBJ whole genome shotgun (WGS) entry which is preliminary data.</text>
</comment>
<dbReference type="EMBL" id="JWZX01003336">
    <property type="protein sequence ID" value="KOO21765.1"/>
    <property type="molecule type" value="Genomic_DNA"/>
</dbReference>
<dbReference type="Proteomes" id="UP000037460">
    <property type="component" value="Unassembled WGS sequence"/>
</dbReference>
<feature type="compositionally biased region" description="Basic and acidic residues" evidence="7">
    <location>
        <begin position="584"/>
        <end position="594"/>
    </location>
</feature>